<evidence type="ECO:0000256" key="7">
    <source>
        <dbReference type="SAM" id="MobiDB-lite"/>
    </source>
</evidence>
<dbReference type="PANTHER" id="PTHR42958:SF2">
    <property type="entry name" value="UPTAKE HYDROGENASE LARGE SUBUNIT"/>
    <property type="match status" value="1"/>
</dbReference>
<evidence type="ECO:0000256" key="6">
    <source>
        <dbReference type="ARBA" id="ARBA00022723"/>
    </source>
</evidence>
<comment type="subunit">
    <text evidence="4">Heterodimer of a large and a small subunit.</text>
</comment>
<keyword evidence="6" id="KW-0479">Metal-binding</keyword>
<dbReference type="Proteomes" id="UP000683559">
    <property type="component" value="Chromosome"/>
</dbReference>
<dbReference type="PROSITE" id="PS00507">
    <property type="entry name" value="NI_HGENASE_L_1"/>
    <property type="match status" value="1"/>
</dbReference>
<comment type="subcellular location">
    <subcellularLocation>
        <location evidence="2">Cell envelope</location>
    </subcellularLocation>
</comment>
<evidence type="ECO:0000256" key="4">
    <source>
        <dbReference type="ARBA" id="ARBA00011771"/>
    </source>
</evidence>
<keyword evidence="9" id="KW-1185">Reference proteome</keyword>
<dbReference type="InterPro" id="IPR001501">
    <property type="entry name" value="Ni-dep_hyd_lsu"/>
</dbReference>
<evidence type="ECO:0000313" key="8">
    <source>
        <dbReference type="EMBL" id="QXE91195.1"/>
    </source>
</evidence>
<protein>
    <submittedName>
        <fullName evidence="8">Nickel-dependent hydrogenase large subunit</fullName>
    </submittedName>
</protein>
<evidence type="ECO:0000313" key="9">
    <source>
        <dbReference type="Proteomes" id="UP000683559"/>
    </source>
</evidence>
<reference evidence="8 9" key="1">
    <citation type="submission" date="2021-06" db="EMBL/GenBank/DDBJ databases">
        <title>Gemonas diversity in paddy soil.</title>
        <authorList>
            <person name="Liu G."/>
        </authorList>
    </citation>
    <scope>NUCLEOTIDE SEQUENCE [LARGE SCALE GENOMIC DNA]</scope>
    <source>
        <strain evidence="8 9">RG2</strain>
    </source>
</reference>
<comment type="similarity">
    <text evidence="3">Belongs to the [NiFe]/[NiFeSe] hydrogenase large subunit family.</text>
</comment>
<proteinExistence type="inferred from homology"/>
<feature type="region of interest" description="Disordered" evidence="7">
    <location>
        <begin position="505"/>
        <end position="535"/>
    </location>
</feature>
<dbReference type="Pfam" id="PF00374">
    <property type="entry name" value="NiFeSe_Hases"/>
    <property type="match status" value="1"/>
</dbReference>
<accession>A0ABX8LKH2</accession>
<dbReference type="InterPro" id="IPR050867">
    <property type="entry name" value="NiFe/NiFeSe_hydrgnase_LSU"/>
</dbReference>
<organism evidence="8 9">
    <name type="scientific">Geomonas subterranea</name>
    <dbReference type="NCBI Taxonomy" id="2847989"/>
    <lineage>
        <taxon>Bacteria</taxon>
        <taxon>Pseudomonadati</taxon>
        <taxon>Thermodesulfobacteriota</taxon>
        <taxon>Desulfuromonadia</taxon>
        <taxon>Geobacterales</taxon>
        <taxon>Geobacteraceae</taxon>
        <taxon>Geomonas</taxon>
    </lineage>
</organism>
<evidence type="ECO:0000256" key="1">
    <source>
        <dbReference type="ARBA" id="ARBA00001967"/>
    </source>
</evidence>
<comment type="cofactor">
    <cofactor evidence="1">
        <name>Ni(2+)</name>
        <dbReference type="ChEBI" id="CHEBI:49786"/>
    </cofactor>
</comment>
<keyword evidence="5" id="KW-0533">Nickel</keyword>
<name>A0ABX8LKH2_9BACT</name>
<dbReference type="RefSeq" id="WP_217287781.1">
    <property type="nucleotide sequence ID" value="NZ_CP077683.1"/>
</dbReference>
<dbReference type="InterPro" id="IPR018194">
    <property type="entry name" value="Ni-dep_hyd_lsu_Ni_BS"/>
</dbReference>
<evidence type="ECO:0000256" key="2">
    <source>
        <dbReference type="ARBA" id="ARBA00004196"/>
    </source>
</evidence>
<evidence type="ECO:0000256" key="3">
    <source>
        <dbReference type="ARBA" id="ARBA00009292"/>
    </source>
</evidence>
<dbReference type="EMBL" id="CP077683">
    <property type="protein sequence ID" value="QXE91195.1"/>
    <property type="molecule type" value="Genomic_DNA"/>
</dbReference>
<evidence type="ECO:0000256" key="5">
    <source>
        <dbReference type="ARBA" id="ARBA00022596"/>
    </source>
</evidence>
<dbReference type="PANTHER" id="PTHR42958">
    <property type="entry name" value="HYDROGENASE-2 LARGE CHAIN"/>
    <property type="match status" value="1"/>
</dbReference>
<sequence length="571" mass="62375">MAGERIVIDPITRIEGHLRIELETDGGRIGNAWACATQFRGIERVLQGRDPRDAWAFAQRICGVCTGVHAIASIRAVEDAIKCKIPPCAELIRSLVSGMATLQDHVMHFYHLHALDWVDVMSALKADPAATSRLAASLSPWPNNSATWYREVQKRVADSAGGGLGIFAGGYWGHPAYRLPPEANLMALAHYLEALSWQREIIRLHTILAGKNPHPNYLVGGMACSINLDNQIAINRVRLDEMAGMIDQARRFVQEVYYPDVLAIASFYPEYAAIGASSTTLLATGESAYSCPGAPAGGAVPAGLIMDGDYRTAHPFDARKVAEFISSAWYSQPEGDRQGLHPWQGRTEPNYTGPKPPFKELSDQPKYTWCKAPRYEGRAVQVGPNARILLALAQGHAETAQLAREGLAKLNAGVEAMNSTLGRTYCRALESVLLARRMDQWFAQLNERIRSGDIATFNPELWEPSSWPRQAQGVGFMEAARGTLSHWVEIENGRVSRYQAVVPSTWNSSGRDPGGQMGPFEQALAGGGTHPLSDPKRPIEVLRTIHSFDPCESCAVHLLVPGGGGVEVKVQ</sequence>
<gene>
    <name evidence="8" type="ORF">KP001_01245</name>
</gene>